<reference evidence="2" key="1">
    <citation type="journal article" date="2020" name="Nature">
        <title>Giant virus diversity and host interactions through global metagenomics.</title>
        <authorList>
            <person name="Schulz F."/>
            <person name="Roux S."/>
            <person name="Paez-Espino D."/>
            <person name="Jungbluth S."/>
            <person name="Walsh D.A."/>
            <person name="Denef V.J."/>
            <person name="McMahon K.D."/>
            <person name="Konstantinidis K.T."/>
            <person name="Eloe-Fadrosh E.A."/>
            <person name="Kyrpides N.C."/>
            <person name="Woyke T."/>
        </authorList>
    </citation>
    <scope>NUCLEOTIDE SEQUENCE</scope>
    <source>
        <strain evidence="2">GVMAG-M-3300023174-129</strain>
    </source>
</reference>
<dbReference type="AlphaFoldDB" id="A0A6C0D9S4"/>
<dbReference type="EMBL" id="MN739544">
    <property type="protein sequence ID" value="QHT12395.1"/>
    <property type="molecule type" value="Genomic_DNA"/>
</dbReference>
<accession>A0A6C0D9S4</accession>
<dbReference type="InterPro" id="IPR029044">
    <property type="entry name" value="Nucleotide-diphossugar_trans"/>
</dbReference>
<name>A0A6C0D9S4_9ZZZZ</name>
<dbReference type="PANTHER" id="PTHR22916">
    <property type="entry name" value="GLYCOSYLTRANSFERASE"/>
    <property type="match status" value="1"/>
</dbReference>
<protein>
    <recommendedName>
        <fullName evidence="1">Glycosyltransferase 2-like domain-containing protein</fullName>
    </recommendedName>
</protein>
<dbReference type="Pfam" id="PF00535">
    <property type="entry name" value="Glycos_transf_2"/>
    <property type="match status" value="1"/>
</dbReference>
<dbReference type="InterPro" id="IPR001173">
    <property type="entry name" value="Glyco_trans_2-like"/>
</dbReference>
<sequence length="561" mass="64534">MFQSTGLKSVTVLYNKSNKFGLENDAELIKRALSGKATVRFSDPLEHPVVQDINIHLEVPVYNYVPWASYNIFIMNPEWYVKDAWDPYLKNFDLVITKEQIEESFKLLPWSIQPISRIKTETIKEFLYLLGGSKNKREFAQFLIPFWKESYPTLHVYSVETLNLDSVPSNVKLYVEDLSKEQRQNLLHTYVGHVCCSSAEGFGYTAAEANYVNAFTVLNTLPVYVQDYHSSELVNWLNTRTKHSNDKCPYGSFVDYSSITNIQDELDTIMSKFESFVYTYKTKTETKFSSNLVELMNSVPLKKKMKTLPPILERNDCPSISVVTLIYNRRKFFDLAKHNMLLTDYPKDKIQWVIVDDSDDPEEQASDKIIQTQNTFSGMDIKYVPLLKKTPVSQKRNIGVENCDNDIVLFMDDDDHYPETSFRRRVAWLTRHPILKPKAITCTTIACYDLMKGISAVNCPPFDIPLGQRVSEATLTFYKDWFLNQKFEKNIQVGEGETTIKGRESEVLEIPPQQVIVAFSHGKNTSSRRIPASDGVTPSCFWGFPKEYLQFIHALAGIKVV</sequence>
<evidence type="ECO:0000259" key="1">
    <source>
        <dbReference type="Pfam" id="PF00535"/>
    </source>
</evidence>
<evidence type="ECO:0000313" key="2">
    <source>
        <dbReference type="EMBL" id="QHT12395.1"/>
    </source>
</evidence>
<proteinExistence type="predicted"/>
<dbReference type="CDD" id="cd00761">
    <property type="entry name" value="Glyco_tranf_GTA_type"/>
    <property type="match status" value="1"/>
</dbReference>
<dbReference type="SUPFAM" id="SSF53448">
    <property type="entry name" value="Nucleotide-diphospho-sugar transferases"/>
    <property type="match status" value="1"/>
</dbReference>
<feature type="domain" description="Glycosyltransferase 2-like" evidence="1">
    <location>
        <begin position="321"/>
        <end position="433"/>
    </location>
</feature>
<dbReference type="Gene3D" id="3.90.550.10">
    <property type="entry name" value="Spore Coat Polysaccharide Biosynthesis Protein SpsA, Chain A"/>
    <property type="match status" value="1"/>
</dbReference>
<organism evidence="2">
    <name type="scientific">viral metagenome</name>
    <dbReference type="NCBI Taxonomy" id="1070528"/>
    <lineage>
        <taxon>unclassified sequences</taxon>
        <taxon>metagenomes</taxon>
        <taxon>organismal metagenomes</taxon>
    </lineage>
</organism>